<sequence length="376" mass="41783">MEHLRMVGKWWLPATPDAQVGGVLEIDADGQSRLELTDSLLNDSLHAVLHGAADGRPVTLLNCQPMNGGKITWGQLHTVVEVGRPTVILVGIHLAAGDDVGFNGIEVELSNLTAWTRRSGIIRTTAYTTPDEGTDHYKFARVEINPTKLEQVSARLEDASETVTLAWRLNWGSKEGAWDRDFEVEERATLTVRSDERRAWSGFTPTVSAVRDLITLATQAGCRVGKKSLLIREDGETRDYPVGLYFDSGSARERSVSVHDIIFTLEDIEWATLKPEWVALRNRVGLALDVLFSLDYIEDGFYQNRIFNAASATEGFHAALRPESVGISDALHQDVKVAVKALFPDNLEAREWLRGRTGDPLCQDQVRHLQQTKCTP</sequence>
<keyword evidence="3" id="KW-1185">Reference proteome</keyword>
<dbReference type="RefSeq" id="WP_338891914.1">
    <property type="nucleotide sequence ID" value="NZ_CP147846.1"/>
</dbReference>
<gene>
    <name evidence="2" type="ORF">WDS16_08225</name>
</gene>
<feature type="domain" description="ApeA N-terminal" evidence="1">
    <location>
        <begin position="6"/>
        <end position="269"/>
    </location>
</feature>
<name>A0ABZ2PNM2_9NOCA</name>
<dbReference type="EMBL" id="CP147846">
    <property type="protein sequence ID" value="WXG70467.1"/>
    <property type="molecule type" value="Genomic_DNA"/>
</dbReference>
<reference evidence="2 3" key="1">
    <citation type="submission" date="2024-03" db="EMBL/GenBank/DDBJ databases">
        <title>Natural products discovery in diverse microorganisms through a two-stage MS feature dereplication strategy.</title>
        <authorList>
            <person name="Zhang R."/>
        </authorList>
    </citation>
    <scope>NUCLEOTIDE SEQUENCE [LARGE SCALE GENOMIC DNA]</scope>
    <source>
        <strain evidence="2 3">18930</strain>
    </source>
</reference>
<evidence type="ECO:0000313" key="3">
    <source>
        <dbReference type="Proteomes" id="UP001432000"/>
    </source>
</evidence>
<accession>A0ABZ2PNM2</accession>
<dbReference type="Proteomes" id="UP001432000">
    <property type="component" value="Chromosome"/>
</dbReference>
<evidence type="ECO:0000313" key="2">
    <source>
        <dbReference type="EMBL" id="WXG70467.1"/>
    </source>
</evidence>
<organism evidence="2 3">
    <name type="scientific">Rhodococcus sovatensis</name>
    <dbReference type="NCBI Taxonomy" id="1805840"/>
    <lineage>
        <taxon>Bacteria</taxon>
        <taxon>Bacillati</taxon>
        <taxon>Actinomycetota</taxon>
        <taxon>Actinomycetes</taxon>
        <taxon>Mycobacteriales</taxon>
        <taxon>Nocardiaceae</taxon>
        <taxon>Rhodococcus</taxon>
    </lineage>
</organism>
<protein>
    <recommendedName>
        <fullName evidence="1">ApeA N-terminal domain-containing protein</fullName>
    </recommendedName>
</protein>
<evidence type="ECO:0000259" key="1">
    <source>
        <dbReference type="Pfam" id="PF18862"/>
    </source>
</evidence>
<dbReference type="InterPro" id="IPR041223">
    <property type="entry name" value="ApeA_NTD"/>
</dbReference>
<dbReference type="Pfam" id="PF18862">
    <property type="entry name" value="ApeA_NTD1"/>
    <property type="match status" value="1"/>
</dbReference>
<proteinExistence type="predicted"/>